<comment type="similarity">
    <text evidence="1">Belongs to the UPF0312 family.</text>
</comment>
<dbReference type="InterPro" id="IPR036761">
    <property type="entry name" value="TTHA0802/YceI-like_sf"/>
</dbReference>
<dbReference type="PANTHER" id="PTHR34406:SF1">
    <property type="entry name" value="PROTEIN YCEI"/>
    <property type="match status" value="1"/>
</dbReference>
<evidence type="ECO:0000256" key="1">
    <source>
        <dbReference type="ARBA" id="ARBA00008812"/>
    </source>
</evidence>
<dbReference type="SMART" id="SM00867">
    <property type="entry name" value="YceI"/>
    <property type="match status" value="1"/>
</dbReference>
<organism evidence="3 4">
    <name type="scientific">Leifsonia aquatica</name>
    <name type="common">Corynebacterium aquaticum</name>
    <dbReference type="NCBI Taxonomy" id="144185"/>
    <lineage>
        <taxon>Bacteria</taxon>
        <taxon>Bacillati</taxon>
        <taxon>Actinomycetota</taxon>
        <taxon>Actinomycetes</taxon>
        <taxon>Micrococcales</taxon>
        <taxon>Microbacteriaceae</taxon>
        <taxon>Leifsonia</taxon>
    </lineage>
</organism>
<evidence type="ECO:0000313" key="3">
    <source>
        <dbReference type="EMBL" id="MBB2967788.1"/>
    </source>
</evidence>
<dbReference type="EMBL" id="JACHVP010000002">
    <property type="protein sequence ID" value="MBB2967788.1"/>
    <property type="molecule type" value="Genomic_DNA"/>
</dbReference>
<dbReference type="PANTHER" id="PTHR34406">
    <property type="entry name" value="PROTEIN YCEI"/>
    <property type="match status" value="1"/>
</dbReference>
<dbReference type="RefSeq" id="WP_021763065.1">
    <property type="nucleotide sequence ID" value="NZ_JACHVP010000002.1"/>
</dbReference>
<dbReference type="Pfam" id="PF04264">
    <property type="entry name" value="YceI"/>
    <property type="match status" value="1"/>
</dbReference>
<dbReference type="Proteomes" id="UP000538196">
    <property type="component" value="Unassembled WGS sequence"/>
</dbReference>
<proteinExistence type="inferred from homology"/>
<feature type="domain" description="Lipid/polyisoprenoid-binding YceI-like" evidence="2">
    <location>
        <begin position="67"/>
        <end position="232"/>
    </location>
</feature>
<name>A0A7W4UY10_LEIAQ</name>
<dbReference type="SUPFAM" id="SSF101874">
    <property type="entry name" value="YceI-like"/>
    <property type="match status" value="1"/>
</dbReference>
<comment type="caution">
    <text evidence="3">The sequence shown here is derived from an EMBL/GenBank/DDBJ whole genome shotgun (WGS) entry which is preliminary data.</text>
</comment>
<sequence length="236" mass="24280">MSPMKKSSKVWISVAAGVVVLGVAGAIAAPYVYRDLIAGPADAVPTVALTTDPEAKTTIDTSDLSGDWQVGASSFAGYRVDEVLNGVNVTVTGRTSDVTGSFTVDKLTLTKATVTVKVATIATDEPNRDDYFRSTALQTDTYPEATFELTQPVTVSTPASGAAQTVKATGTLTLHGVSKTVTADLQVGLNGNGGQLSGSIPITFADYGVTAPSLGFVKVEKTGSVEFLLNLEKAAG</sequence>
<protein>
    <submittedName>
        <fullName evidence="3">Polyisoprenoid-binding protein YceI</fullName>
    </submittedName>
</protein>
<evidence type="ECO:0000313" key="4">
    <source>
        <dbReference type="Proteomes" id="UP000538196"/>
    </source>
</evidence>
<evidence type="ECO:0000259" key="2">
    <source>
        <dbReference type="SMART" id="SM00867"/>
    </source>
</evidence>
<reference evidence="3 4" key="1">
    <citation type="submission" date="2020-08" db="EMBL/GenBank/DDBJ databases">
        <title>Sequencing the genomes of 1000 actinobacteria strains.</title>
        <authorList>
            <person name="Klenk H.-P."/>
        </authorList>
    </citation>
    <scope>NUCLEOTIDE SEQUENCE [LARGE SCALE GENOMIC DNA]</scope>
    <source>
        <strain evidence="3 4">DSM 20146</strain>
    </source>
</reference>
<gene>
    <name evidence="3" type="ORF">FHX33_002551</name>
</gene>
<keyword evidence="4" id="KW-1185">Reference proteome</keyword>
<dbReference type="InterPro" id="IPR007372">
    <property type="entry name" value="Lipid/polyisoprenoid-bd_YceI"/>
</dbReference>
<accession>A0A7W4UY10</accession>
<dbReference type="AlphaFoldDB" id="A0A7W4UY10"/>
<dbReference type="Gene3D" id="2.40.128.110">
    <property type="entry name" value="Lipid/polyisoprenoid-binding, YceI-like"/>
    <property type="match status" value="1"/>
</dbReference>